<dbReference type="InterPro" id="IPR045584">
    <property type="entry name" value="Pilin-like"/>
</dbReference>
<dbReference type="EMBL" id="CP009043">
    <property type="protein sequence ID" value="AII14257.1"/>
    <property type="molecule type" value="Genomic_DNA"/>
</dbReference>
<dbReference type="Pfam" id="PF07963">
    <property type="entry name" value="N_methyl"/>
    <property type="match status" value="1"/>
</dbReference>
<dbReference type="SUPFAM" id="SSF54523">
    <property type="entry name" value="Pili subunits"/>
    <property type="match status" value="1"/>
</dbReference>
<dbReference type="RefSeq" id="WP_051870897.1">
    <property type="nucleotide sequence ID" value="NZ_CP009043.1"/>
</dbReference>
<evidence type="ECO:0000313" key="1">
    <source>
        <dbReference type="EMBL" id="AII14257.1"/>
    </source>
</evidence>
<protein>
    <submittedName>
        <fullName evidence="1">Hypothetical type II secretion system protein</fullName>
    </submittedName>
</protein>
<dbReference type="NCBIfam" id="TIGR02532">
    <property type="entry name" value="IV_pilin_GFxxxE"/>
    <property type="match status" value="1"/>
</dbReference>
<gene>
    <name evidence="1" type="ORF">CIG1485E_0388</name>
</gene>
<dbReference type="Proteomes" id="UP000028486">
    <property type="component" value="Chromosome"/>
</dbReference>
<accession>A0A076F9T4</accession>
<name>A0A076F9T4_9BACT</name>
<evidence type="ECO:0000313" key="2">
    <source>
        <dbReference type="Proteomes" id="UP000028486"/>
    </source>
</evidence>
<dbReference type="KEGG" id="caj:CIG1485E_0388"/>
<proteinExistence type="predicted"/>
<dbReference type="Gene3D" id="3.30.700.10">
    <property type="entry name" value="Glycoprotein, Type 4 Pilin"/>
    <property type="match status" value="1"/>
</dbReference>
<dbReference type="eggNOG" id="COG2165">
    <property type="taxonomic scope" value="Bacteria"/>
</dbReference>
<keyword evidence="2" id="KW-1185">Reference proteome</keyword>
<dbReference type="OrthoDB" id="5363701at2"/>
<sequence length="165" mass="17188">MKKGFTMIELVFVIVILGILASIAVPRLAATGDDAKAVKAAAEIKDVITQLAAKYTIDGEWSTIIGGEKTGAGVAITGLSADNLNDVPTMKAVVGRTKTDGNQWAATCVKITVSNKDGNIKIENGTDTASSYCQAIQNTPAMLDWKKLNEDGGEGIKVGGSGIFK</sequence>
<dbReference type="HOGENOM" id="CLU_122738_0_0_7"/>
<dbReference type="AlphaFoldDB" id="A0A076F9T4"/>
<dbReference type="InterPro" id="IPR012902">
    <property type="entry name" value="N_methyl_site"/>
</dbReference>
<reference evidence="2" key="1">
    <citation type="journal article" date="2014" name="Genome Announc.">
        <title>Complete Genome Sequence of Campylobacter iguaniorum Strain 1485ET, Isolated from a Bearded Dragon (Pogona vitticeps).</title>
        <authorList>
            <person name="Gilbert M.J."/>
            <person name="Miller W.G."/>
            <person name="Yee E."/>
            <person name="Kik M."/>
            <person name="Wagenaar J.A."/>
            <person name="Duim B."/>
        </authorList>
    </citation>
    <scope>NUCLEOTIDE SEQUENCE [LARGE SCALE GENOMIC DNA]</scope>
    <source>
        <strain evidence="2">1485E</strain>
    </source>
</reference>
<organism evidence="1 2">
    <name type="scientific">Campylobacter iguaniorum</name>
    <dbReference type="NCBI Taxonomy" id="1244531"/>
    <lineage>
        <taxon>Bacteria</taxon>
        <taxon>Pseudomonadati</taxon>
        <taxon>Campylobacterota</taxon>
        <taxon>Epsilonproteobacteria</taxon>
        <taxon>Campylobacterales</taxon>
        <taxon>Campylobacteraceae</taxon>
        <taxon>Campylobacter</taxon>
    </lineage>
</organism>